<keyword evidence="4" id="KW-0132">Cell division</keyword>
<reference evidence="4 5" key="1">
    <citation type="submission" date="2020-08" db="EMBL/GenBank/DDBJ databases">
        <title>Genomic Encyclopedia of Type Strains, Phase IV (KMG-IV): sequencing the most valuable type-strain genomes for metagenomic binning, comparative biology and taxonomic classification.</title>
        <authorList>
            <person name="Goeker M."/>
        </authorList>
    </citation>
    <scope>NUCLEOTIDE SEQUENCE [LARGE SCALE GENOMIC DNA]</scope>
    <source>
        <strain evidence="4 5">DSM 14552</strain>
    </source>
</reference>
<comment type="caution">
    <text evidence="4">The sequence shown here is derived from an EMBL/GenBank/DDBJ whole genome shotgun (WGS) entry which is preliminary data.</text>
</comment>
<dbReference type="InterPro" id="IPR052748">
    <property type="entry name" value="ISR_Activator"/>
</dbReference>
<evidence type="ECO:0000259" key="3">
    <source>
        <dbReference type="PROSITE" id="PS51724"/>
    </source>
</evidence>
<evidence type="ECO:0000256" key="1">
    <source>
        <dbReference type="SAM" id="MobiDB-lite"/>
    </source>
</evidence>
<feature type="compositionally biased region" description="Pro residues" evidence="1">
    <location>
        <begin position="268"/>
        <end position="280"/>
    </location>
</feature>
<dbReference type="Gene3D" id="1.25.40.10">
    <property type="entry name" value="Tetratricopeptide repeat domain"/>
    <property type="match status" value="1"/>
</dbReference>
<evidence type="ECO:0000313" key="5">
    <source>
        <dbReference type="Proteomes" id="UP000562395"/>
    </source>
</evidence>
<keyword evidence="2" id="KW-0732">Signal</keyword>
<dbReference type="SUPFAM" id="SSF81901">
    <property type="entry name" value="HCP-like"/>
    <property type="match status" value="1"/>
</dbReference>
<name>A0A7W6EV01_9SPHN</name>
<dbReference type="GO" id="GO:0042834">
    <property type="term" value="F:peptidoglycan binding"/>
    <property type="evidence" value="ECO:0007669"/>
    <property type="project" value="InterPro"/>
</dbReference>
<dbReference type="Gene3D" id="3.30.70.1070">
    <property type="entry name" value="Sporulation related repeat"/>
    <property type="match status" value="1"/>
</dbReference>
<dbReference type="PANTHER" id="PTHR45011:SF1">
    <property type="entry name" value="DAP3-BINDING CELL DEATH ENHANCER 1"/>
    <property type="match status" value="1"/>
</dbReference>
<protein>
    <submittedName>
        <fullName evidence="4">Cell division protein FtsN</fullName>
    </submittedName>
</protein>
<feature type="region of interest" description="Disordered" evidence="1">
    <location>
        <begin position="198"/>
        <end position="245"/>
    </location>
</feature>
<accession>A0A7W6EV01</accession>
<gene>
    <name evidence="4" type="ORF">GGQ88_000906</name>
</gene>
<proteinExistence type="predicted"/>
<feature type="compositionally biased region" description="Low complexity" evidence="1">
    <location>
        <begin position="281"/>
        <end position="295"/>
    </location>
</feature>
<feature type="chain" id="PRO_5030510348" evidence="2">
    <location>
        <begin position="19"/>
        <end position="374"/>
    </location>
</feature>
<dbReference type="GO" id="GO:0051301">
    <property type="term" value="P:cell division"/>
    <property type="evidence" value="ECO:0007669"/>
    <property type="project" value="UniProtKB-KW"/>
</dbReference>
<dbReference type="InterPro" id="IPR006597">
    <property type="entry name" value="Sel1-like"/>
</dbReference>
<dbReference type="EMBL" id="JACICY010000001">
    <property type="protein sequence ID" value="MBB3859666.1"/>
    <property type="molecule type" value="Genomic_DNA"/>
</dbReference>
<dbReference type="SUPFAM" id="SSF110997">
    <property type="entry name" value="Sporulation related repeat"/>
    <property type="match status" value="1"/>
</dbReference>
<dbReference type="Proteomes" id="UP000562395">
    <property type="component" value="Unassembled WGS sequence"/>
</dbReference>
<dbReference type="Pfam" id="PF05036">
    <property type="entry name" value="SPOR"/>
    <property type="match status" value="1"/>
</dbReference>
<evidence type="ECO:0000256" key="2">
    <source>
        <dbReference type="SAM" id="SignalP"/>
    </source>
</evidence>
<feature type="domain" description="SPOR" evidence="3">
    <location>
        <begin position="296"/>
        <end position="374"/>
    </location>
</feature>
<dbReference type="InterPro" id="IPR011990">
    <property type="entry name" value="TPR-like_helical_dom_sf"/>
</dbReference>
<dbReference type="PANTHER" id="PTHR45011">
    <property type="entry name" value="DAP3-BINDING CELL DEATH ENHANCER 1"/>
    <property type="match status" value="1"/>
</dbReference>
<dbReference type="PROSITE" id="PS51724">
    <property type="entry name" value="SPOR"/>
    <property type="match status" value="1"/>
</dbReference>
<dbReference type="InterPro" id="IPR036680">
    <property type="entry name" value="SPOR-like_sf"/>
</dbReference>
<evidence type="ECO:0000313" key="4">
    <source>
        <dbReference type="EMBL" id="MBB3859666.1"/>
    </source>
</evidence>
<sequence length="374" mass="39104">MTLPLGFALALAAAPASADVKTGVDAWSRGEYELAIKEWLGPAAKGDADAQFNMGQAYKLGKGVTLDMKRAEAWYRKAAAQGHVKAADTLGLVLFQQDRKTEALPFIQAAAERGEPRAQYILGIAHFNGDLVGKDWVRAYALMSRASAAGLEQATRSLATMDGIVPLEQRQLAMSLSAELEQKAQENRSRQFAAADLGVRSAPTAPLRPAQSGAPLERTELPPSTRYNPAPPSVPSGPVTAGADFANPVTMQQPKRIAVAPALQTKPPAKPAVVPAPKPTAQPAAKPRMAAPAPAPAAKGNWRVQLGAFGVKSNADSLWAKVRGRAELAGHGRIDLASGSVTRLLAGGFATLADADKACAALKSGGFTCLVVRP</sequence>
<dbReference type="InterPro" id="IPR007730">
    <property type="entry name" value="SPOR-like_dom"/>
</dbReference>
<feature type="signal peptide" evidence="2">
    <location>
        <begin position="1"/>
        <end position="18"/>
    </location>
</feature>
<keyword evidence="4" id="KW-0131">Cell cycle</keyword>
<feature type="region of interest" description="Disordered" evidence="1">
    <location>
        <begin position="266"/>
        <end position="295"/>
    </location>
</feature>
<keyword evidence="5" id="KW-1185">Reference proteome</keyword>
<dbReference type="Pfam" id="PF08238">
    <property type="entry name" value="Sel1"/>
    <property type="match status" value="2"/>
</dbReference>
<dbReference type="SMART" id="SM00671">
    <property type="entry name" value="SEL1"/>
    <property type="match status" value="2"/>
</dbReference>
<dbReference type="AlphaFoldDB" id="A0A7W6EV01"/>
<organism evidence="4 5">
    <name type="scientific">Novosphingobium hassiacum</name>
    <dbReference type="NCBI Taxonomy" id="173676"/>
    <lineage>
        <taxon>Bacteria</taxon>
        <taxon>Pseudomonadati</taxon>
        <taxon>Pseudomonadota</taxon>
        <taxon>Alphaproteobacteria</taxon>
        <taxon>Sphingomonadales</taxon>
        <taxon>Sphingomonadaceae</taxon>
        <taxon>Novosphingobium</taxon>
    </lineage>
</organism>